<feature type="domain" description="DUF6456" evidence="1">
    <location>
        <begin position="22"/>
        <end position="161"/>
    </location>
</feature>
<dbReference type="OrthoDB" id="7476630at2"/>
<name>A0A2N5XRR0_9HYPH</name>
<evidence type="ECO:0000259" key="1">
    <source>
        <dbReference type="Pfam" id="PF20057"/>
    </source>
</evidence>
<accession>A0A2N5XRR0</accession>
<comment type="caution">
    <text evidence="2">The sequence shown here is derived from an EMBL/GenBank/DDBJ whole genome shotgun (WGS) entry which is preliminary data.</text>
</comment>
<evidence type="ECO:0000313" key="2">
    <source>
        <dbReference type="EMBL" id="PLW77098.1"/>
    </source>
</evidence>
<dbReference type="AlphaFoldDB" id="A0A2N5XRR0"/>
<proteinExistence type="predicted"/>
<reference evidence="2 3" key="1">
    <citation type="submission" date="2018-01" db="EMBL/GenBank/DDBJ databases">
        <title>The draft genome sequence of Cohaesibacter sp. H1304.</title>
        <authorList>
            <person name="Wang N.-N."/>
            <person name="Du Z.-J."/>
        </authorList>
    </citation>
    <scope>NUCLEOTIDE SEQUENCE [LARGE SCALE GENOMIC DNA]</scope>
    <source>
        <strain evidence="2 3">H1304</strain>
    </source>
</reference>
<dbReference type="InterPro" id="IPR045599">
    <property type="entry name" value="DUF6456"/>
</dbReference>
<evidence type="ECO:0000313" key="3">
    <source>
        <dbReference type="Proteomes" id="UP000234881"/>
    </source>
</evidence>
<keyword evidence="3" id="KW-1185">Reference proteome</keyword>
<sequence length="186" mass="20425">MKALAATGDVKSNRAPSSVRMMNRAESPLALLASKKRSDGSAYLSPSQYEAGERLRSEFERGRVAPSMGINWDRLGEVVGSVSKNARIQKSGNDLSDSALGAQYRFRKAIDYVGEEFAGALIDFCCFLKGLEEIERTRQWPARSAKQILALALSRLARHYGLSDMASGPVGGPMRHWGADDYRPKL</sequence>
<dbReference type="Proteomes" id="UP000234881">
    <property type="component" value="Unassembled WGS sequence"/>
</dbReference>
<dbReference type="Pfam" id="PF20057">
    <property type="entry name" value="DUF6456"/>
    <property type="match status" value="1"/>
</dbReference>
<protein>
    <submittedName>
        <fullName evidence="2">DNA replication protein</fullName>
    </submittedName>
</protein>
<dbReference type="EMBL" id="PKUQ01000022">
    <property type="protein sequence ID" value="PLW77098.1"/>
    <property type="molecule type" value="Genomic_DNA"/>
</dbReference>
<gene>
    <name evidence="2" type="ORF">C0081_13115</name>
</gene>
<organism evidence="2 3">
    <name type="scientific">Cohaesibacter celericrescens</name>
    <dbReference type="NCBI Taxonomy" id="2067669"/>
    <lineage>
        <taxon>Bacteria</taxon>
        <taxon>Pseudomonadati</taxon>
        <taxon>Pseudomonadota</taxon>
        <taxon>Alphaproteobacteria</taxon>
        <taxon>Hyphomicrobiales</taxon>
        <taxon>Cohaesibacteraceae</taxon>
    </lineage>
</organism>